<keyword evidence="1" id="KW-0472">Membrane</keyword>
<dbReference type="EMBL" id="SWCI01000001">
    <property type="protein sequence ID" value="TKB51148.1"/>
    <property type="molecule type" value="Genomic_DNA"/>
</dbReference>
<accession>A0A4U1BM06</accession>
<dbReference type="InterPro" id="IPR035919">
    <property type="entry name" value="EAL_sf"/>
</dbReference>
<dbReference type="SMART" id="SM00052">
    <property type="entry name" value="EAL"/>
    <property type="match status" value="1"/>
</dbReference>
<dbReference type="PANTHER" id="PTHR33121:SF79">
    <property type="entry name" value="CYCLIC DI-GMP PHOSPHODIESTERASE PDED-RELATED"/>
    <property type="match status" value="1"/>
</dbReference>
<dbReference type="Gene3D" id="3.30.70.270">
    <property type="match status" value="1"/>
</dbReference>
<comment type="caution">
    <text evidence="3">The sequence shown here is derived from an EMBL/GenBank/DDBJ whole genome shotgun (WGS) entry which is preliminary data.</text>
</comment>
<keyword evidence="1" id="KW-1133">Transmembrane helix</keyword>
<dbReference type="AlphaFoldDB" id="A0A4U1BM06"/>
<dbReference type="InterPro" id="IPR032244">
    <property type="entry name" value="LapD_MoxY_N"/>
</dbReference>
<proteinExistence type="predicted"/>
<dbReference type="PROSITE" id="PS50883">
    <property type="entry name" value="EAL"/>
    <property type="match status" value="1"/>
</dbReference>
<dbReference type="Gene3D" id="3.20.20.450">
    <property type="entry name" value="EAL domain"/>
    <property type="match status" value="1"/>
</dbReference>
<keyword evidence="4" id="KW-1185">Reference proteome</keyword>
<gene>
    <name evidence="3" type="ORF">FCL40_00915</name>
</gene>
<dbReference type="CDD" id="cd01948">
    <property type="entry name" value="EAL"/>
    <property type="match status" value="1"/>
</dbReference>
<sequence length="638" mass="71224">MTLFRLLLICLVLLVATLTATTLLLFVRGSQAYLVEQLASHGQDTATSFGLSLSPVLAQGDWVLAESMVDAIFDRGDYASLELIGRERKLVRHITAAPESAPRWFKQWIGLEVPMRETEINAGWQLVATLKIQVNQDPALLHLYRISLNALLVALVLAAVAILSGAWGLRWILAPLKSAQAQAEALRRRRFLKQDKLPWLLELRALTLTMNRMVENSELQYKQQCKRMRQLQQNRFIDTETGLGNGTRGRDRLDNLLRDRETEQGVAVQIHLMGLEGLERSLGVAAQQPLMTGITELLRQQLARFPLGRIYRMGQADFWALLPGIELQDWLPLALELEQALSLRVQQAGASRVVVASEPFLFGGEVAEVEQRLHAQIQRLLAGESGPAATVAPSDRQAQMARLEAMLARPPKLLAHRVIDRDANTLYFEVLTRFHDGKQWRSPGAVVALAQRLERQVEVDLLVLDTLLTELRRAPLAQTLALNLTTASLLSQRFISRLREGAREAAALGATIAVEIPEQAALEYRDGCRHFVELMQRQRVPVWLDHVTPAGLAELEHLPVVGIKLDPAYSRHMNQEGSYQSLLPLMVTAAHARSVLVVAEQVEQHSVAERLRDFLVDGLQGFAFSGPLPLSDLPRDGR</sequence>
<protein>
    <submittedName>
        <fullName evidence="3">EAL domain-containing protein</fullName>
    </submittedName>
</protein>
<organism evidence="3 4">
    <name type="scientific">Ferrimonas sediminicola</name>
    <dbReference type="NCBI Taxonomy" id="2569538"/>
    <lineage>
        <taxon>Bacteria</taxon>
        <taxon>Pseudomonadati</taxon>
        <taxon>Pseudomonadota</taxon>
        <taxon>Gammaproteobacteria</taxon>
        <taxon>Alteromonadales</taxon>
        <taxon>Ferrimonadaceae</taxon>
        <taxon>Ferrimonas</taxon>
    </lineage>
</organism>
<dbReference type="InterPro" id="IPR043128">
    <property type="entry name" value="Rev_trsase/Diguanyl_cyclase"/>
</dbReference>
<dbReference type="InterPro" id="IPR001633">
    <property type="entry name" value="EAL_dom"/>
</dbReference>
<dbReference type="Gene3D" id="3.30.110.200">
    <property type="match status" value="1"/>
</dbReference>
<dbReference type="InterPro" id="IPR050706">
    <property type="entry name" value="Cyclic-di-GMP_PDE-like"/>
</dbReference>
<feature type="domain" description="EAL" evidence="2">
    <location>
        <begin position="388"/>
        <end position="638"/>
    </location>
</feature>
<evidence type="ECO:0000313" key="3">
    <source>
        <dbReference type="EMBL" id="TKB51148.1"/>
    </source>
</evidence>
<dbReference type="RefSeq" id="WP_136850428.1">
    <property type="nucleotide sequence ID" value="NZ_SWCI01000001.1"/>
</dbReference>
<dbReference type="GO" id="GO:0071111">
    <property type="term" value="F:cyclic-guanylate-specific phosphodiesterase activity"/>
    <property type="evidence" value="ECO:0007669"/>
    <property type="project" value="InterPro"/>
</dbReference>
<dbReference type="Pfam" id="PF00563">
    <property type="entry name" value="EAL"/>
    <property type="match status" value="1"/>
</dbReference>
<dbReference type="Pfam" id="PF16448">
    <property type="entry name" value="LapD_MoxY_N"/>
    <property type="match status" value="1"/>
</dbReference>
<evidence type="ECO:0000313" key="4">
    <source>
        <dbReference type="Proteomes" id="UP000305674"/>
    </source>
</evidence>
<dbReference type="OrthoDB" id="5894408at2"/>
<keyword evidence="1" id="KW-0812">Transmembrane</keyword>
<dbReference type="SUPFAM" id="SSF141868">
    <property type="entry name" value="EAL domain-like"/>
    <property type="match status" value="1"/>
</dbReference>
<reference evidence="3 4" key="1">
    <citation type="submission" date="2019-04" db="EMBL/GenBank/DDBJ databases">
        <authorList>
            <person name="Hwang J.C."/>
        </authorList>
    </citation>
    <scope>NUCLEOTIDE SEQUENCE [LARGE SCALE GENOMIC DNA]</scope>
    <source>
        <strain evidence="3 4">IMCC35001</strain>
    </source>
</reference>
<evidence type="ECO:0000259" key="2">
    <source>
        <dbReference type="PROSITE" id="PS50883"/>
    </source>
</evidence>
<dbReference type="InterPro" id="IPR042461">
    <property type="entry name" value="LapD_MoxY_peri_C"/>
</dbReference>
<name>A0A4U1BM06_9GAMM</name>
<evidence type="ECO:0000256" key="1">
    <source>
        <dbReference type="SAM" id="Phobius"/>
    </source>
</evidence>
<dbReference type="Gene3D" id="6.20.270.20">
    <property type="entry name" value="LapD/MoxY periplasmic domain"/>
    <property type="match status" value="1"/>
</dbReference>
<dbReference type="PANTHER" id="PTHR33121">
    <property type="entry name" value="CYCLIC DI-GMP PHOSPHODIESTERASE PDEF"/>
    <property type="match status" value="1"/>
</dbReference>
<dbReference type="Proteomes" id="UP000305674">
    <property type="component" value="Unassembled WGS sequence"/>
</dbReference>
<feature type="transmembrane region" description="Helical" evidence="1">
    <location>
        <begin position="146"/>
        <end position="169"/>
    </location>
</feature>